<gene>
    <name evidence="2" type="ORF">DV515_00013571</name>
</gene>
<dbReference type="AlphaFoldDB" id="A0A3L8S0P7"/>
<feature type="region of interest" description="Disordered" evidence="1">
    <location>
        <begin position="1"/>
        <end position="32"/>
    </location>
</feature>
<organism evidence="2 3">
    <name type="scientific">Chloebia gouldiae</name>
    <name type="common">Gouldian finch</name>
    <name type="synonym">Erythrura gouldiae</name>
    <dbReference type="NCBI Taxonomy" id="44316"/>
    <lineage>
        <taxon>Eukaryota</taxon>
        <taxon>Metazoa</taxon>
        <taxon>Chordata</taxon>
        <taxon>Craniata</taxon>
        <taxon>Vertebrata</taxon>
        <taxon>Euteleostomi</taxon>
        <taxon>Archelosauria</taxon>
        <taxon>Archosauria</taxon>
        <taxon>Dinosauria</taxon>
        <taxon>Saurischia</taxon>
        <taxon>Theropoda</taxon>
        <taxon>Coelurosauria</taxon>
        <taxon>Aves</taxon>
        <taxon>Neognathae</taxon>
        <taxon>Neoaves</taxon>
        <taxon>Telluraves</taxon>
        <taxon>Australaves</taxon>
        <taxon>Passeriformes</taxon>
        <taxon>Passeroidea</taxon>
        <taxon>Passeridae</taxon>
        <taxon>Chloebia</taxon>
    </lineage>
</organism>
<comment type="caution">
    <text evidence="2">The sequence shown here is derived from an EMBL/GenBank/DDBJ whole genome shotgun (WGS) entry which is preliminary data.</text>
</comment>
<feature type="region of interest" description="Disordered" evidence="1">
    <location>
        <begin position="111"/>
        <end position="151"/>
    </location>
</feature>
<sequence length="151" mass="16604">MGPGPDPHTGATPAPCYPAGSGPDSHTWQSSAAVQEDLRTQRMEVTMAEEWDTAVQDTYSHSILSFPGSGSRKLLHQRIRSLPQWQLVASPVLKDISQLQDGFVRKKLQSLGQRSRLPNSHGAARRDLFAKSPCGTPEPVREAGTLQRSYR</sequence>
<protein>
    <submittedName>
        <fullName evidence="2">Uncharacterized protein</fullName>
    </submittedName>
</protein>
<dbReference type="OrthoDB" id="26523at2759"/>
<dbReference type="EMBL" id="QUSF01000094">
    <property type="protein sequence ID" value="RLV93046.1"/>
    <property type="molecule type" value="Genomic_DNA"/>
</dbReference>
<accession>A0A3L8S0P7</accession>
<evidence type="ECO:0000256" key="1">
    <source>
        <dbReference type="SAM" id="MobiDB-lite"/>
    </source>
</evidence>
<evidence type="ECO:0000313" key="3">
    <source>
        <dbReference type="Proteomes" id="UP000276834"/>
    </source>
</evidence>
<evidence type="ECO:0000313" key="2">
    <source>
        <dbReference type="EMBL" id="RLV93046.1"/>
    </source>
</evidence>
<reference evidence="2 3" key="1">
    <citation type="journal article" date="2018" name="Proc. R. Soc. B">
        <title>A non-coding region near Follistatin controls head colour polymorphism in the Gouldian finch.</title>
        <authorList>
            <person name="Toomey M.B."/>
            <person name="Marques C.I."/>
            <person name="Andrade P."/>
            <person name="Araujo P.M."/>
            <person name="Sabatino S."/>
            <person name="Gazda M.A."/>
            <person name="Afonso S."/>
            <person name="Lopes R.J."/>
            <person name="Corbo J.C."/>
            <person name="Carneiro M."/>
        </authorList>
    </citation>
    <scope>NUCLEOTIDE SEQUENCE [LARGE SCALE GENOMIC DNA]</scope>
    <source>
        <strain evidence="2">Red01</strain>
        <tissue evidence="2">Muscle</tissue>
    </source>
</reference>
<name>A0A3L8S0P7_CHLGU</name>
<keyword evidence="3" id="KW-1185">Reference proteome</keyword>
<proteinExistence type="predicted"/>
<dbReference type="Proteomes" id="UP000276834">
    <property type="component" value="Unassembled WGS sequence"/>
</dbReference>